<keyword evidence="6" id="KW-0175">Coiled coil</keyword>
<evidence type="ECO:0000256" key="2">
    <source>
        <dbReference type="ARBA" id="ARBA00022670"/>
    </source>
</evidence>
<dbReference type="PROSITE" id="PS51935">
    <property type="entry name" value="NLPC_P60"/>
    <property type="match status" value="1"/>
</dbReference>
<keyword evidence="10" id="KW-1185">Reference proteome</keyword>
<evidence type="ECO:0000256" key="1">
    <source>
        <dbReference type="ARBA" id="ARBA00007074"/>
    </source>
</evidence>
<evidence type="ECO:0000313" key="9">
    <source>
        <dbReference type="EMBL" id="AGK95269.1"/>
    </source>
</evidence>
<dbReference type="eggNOG" id="COG3883">
    <property type="taxonomic scope" value="Bacteria"/>
</dbReference>
<dbReference type="EMBL" id="CP003261">
    <property type="protein sequence ID" value="AGK95269.1"/>
    <property type="molecule type" value="Genomic_DNA"/>
</dbReference>
<sequence>MHKRIICIVMAVGVVLGISTKAFADPSLSDQLSSSQAQYNQSQAALNASQAKFNDLVNKIQALDVQMQENMTQAEQIKGKIDKVEGNITQEKKNLEAAQQRVKEEQDLYKSRLRAMYIMGNDGYLSALLDSKGFGDFITKIDNISKVAQFDNNLIASLNERQQEVQNKENSLETSKKELVSLQAESSKNLANLGKQKADQEPLVAQYKVEIASATTASANAKAQVDAVNGKITAQKNAEAAAAAQAAEAAKAVAAAKAAASSAVASATTSTADVTVSINRGTPVTPKPAPKPPAPNPAVSGSIVGYAEQFLNVPYVWGGTSPSGFDCSGFVQYVYSHFGVSIPRTSEDQFGYGTPVSQSQLQVGDLVFFEPDSNGLPGHVGMYIGGGDIIQAPHTGDVVKITPLAYMGSYMGARRVR</sequence>
<gene>
    <name evidence="9" type="ORF">Clopa_0202</name>
</gene>
<comment type="similarity">
    <text evidence="1">Belongs to the peptidase C40 family.</text>
</comment>
<organism evidence="9 10">
    <name type="scientific">Clostridium pasteurianum BC1</name>
    <dbReference type="NCBI Taxonomy" id="86416"/>
    <lineage>
        <taxon>Bacteria</taxon>
        <taxon>Bacillati</taxon>
        <taxon>Bacillota</taxon>
        <taxon>Clostridia</taxon>
        <taxon>Eubacteriales</taxon>
        <taxon>Clostridiaceae</taxon>
        <taxon>Clostridium</taxon>
    </lineage>
</organism>
<dbReference type="RefSeq" id="WP_015613596.1">
    <property type="nucleotide sequence ID" value="NC_021182.1"/>
</dbReference>
<dbReference type="SUPFAM" id="SSF54001">
    <property type="entry name" value="Cysteine proteinases"/>
    <property type="match status" value="1"/>
</dbReference>
<evidence type="ECO:0000256" key="7">
    <source>
        <dbReference type="SAM" id="SignalP"/>
    </source>
</evidence>
<feature type="coiled-coil region" evidence="6">
    <location>
        <begin position="74"/>
        <end position="112"/>
    </location>
</feature>
<dbReference type="PANTHER" id="PTHR47053">
    <property type="entry name" value="MUREIN DD-ENDOPEPTIDASE MEPH-RELATED"/>
    <property type="match status" value="1"/>
</dbReference>
<dbReference type="AlphaFoldDB" id="R4K406"/>
<dbReference type="eggNOG" id="COG0791">
    <property type="taxonomic scope" value="Bacteria"/>
</dbReference>
<keyword evidence="2" id="KW-0645">Protease</keyword>
<dbReference type="InterPro" id="IPR000064">
    <property type="entry name" value="NLP_P60_dom"/>
</dbReference>
<evidence type="ECO:0000259" key="8">
    <source>
        <dbReference type="PROSITE" id="PS51935"/>
    </source>
</evidence>
<dbReference type="InterPro" id="IPR057309">
    <property type="entry name" value="PcsB_CC"/>
</dbReference>
<keyword evidence="3 7" id="KW-0732">Signal</keyword>
<evidence type="ECO:0000256" key="4">
    <source>
        <dbReference type="ARBA" id="ARBA00022801"/>
    </source>
</evidence>
<evidence type="ECO:0000256" key="6">
    <source>
        <dbReference type="SAM" id="Coils"/>
    </source>
</evidence>
<feature type="signal peptide" evidence="7">
    <location>
        <begin position="1"/>
        <end position="24"/>
    </location>
</feature>
<feature type="domain" description="NlpC/P60" evidence="8">
    <location>
        <begin position="297"/>
        <end position="417"/>
    </location>
</feature>
<evidence type="ECO:0000313" key="10">
    <source>
        <dbReference type="Proteomes" id="UP000013523"/>
    </source>
</evidence>
<dbReference type="Pfam" id="PF00877">
    <property type="entry name" value="NLPC_P60"/>
    <property type="match status" value="1"/>
</dbReference>
<accession>R4K406</accession>
<dbReference type="Proteomes" id="UP000013523">
    <property type="component" value="Chromosome"/>
</dbReference>
<dbReference type="Gene3D" id="3.90.1720.10">
    <property type="entry name" value="endopeptidase domain like (from Nostoc punctiforme)"/>
    <property type="match status" value="1"/>
</dbReference>
<dbReference type="InterPro" id="IPR051202">
    <property type="entry name" value="Peptidase_C40"/>
</dbReference>
<protein>
    <recommendedName>
        <fullName evidence="8">NlpC/P60 domain-containing protein</fullName>
    </recommendedName>
</protein>
<dbReference type="OrthoDB" id="9808890at2"/>
<dbReference type="KEGG" id="cpas:Clopa_0202"/>
<dbReference type="PANTHER" id="PTHR47053:SF1">
    <property type="entry name" value="MUREIN DD-ENDOPEPTIDASE MEPH-RELATED"/>
    <property type="match status" value="1"/>
</dbReference>
<evidence type="ECO:0000256" key="5">
    <source>
        <dbReference type="ARBA" id="ARBA00022807"/>
    </source>
</evidence>
<evidence type="ECO:0000256" key="3">
    <source>
        <dbReference type="ARBA" id="ARBA00022729"/>
    </source>
</evidence>
<dbReference type="GO" id="GO:0008234">
    <property type="term" value="F:cysteine-type peptidase activity"/>
    <property type="evidence" value="ECO:0007669"/>
    <property type="project" value="UniProtKB-KW"/>
</dbReference>
<feature type="coiled-coil region" evidence="6">
    <location>
        <begin position="155"/>
        <end position="185"/>
    </location>
</feature>
<proteinExistence type="inferred from homology"/>
<dbReference type="Pfam" id="PF24568">
    <property type="entry name" value="CC_PcsB"/>
    <property type="match status" value="1"/>
</dbReference>
<dbReference type="HOGENOM" id="CLU_034085_0_0_9"/>
<feature type="chain" id="PRO_5004374478" description="NlpC/P60 domain-containing protein" evidence="7">
    <location>
        <begin position="25"/>
        <end position="417"/>
    </location>
</feature>
<reference evidence="9 10" key="1">
    <citation type="submission" date="2012-01" db="EMBL/GenBank/DDBJ databases">
        <title>Complete sequence of chromosome of Clostridium pasteurianum BC1.</title>
        <authorList>
            <consortium name="US DOE Joint Genome Institute"/>
            <person name="Lucas S."/>
            <person name="Han J."/>
            <person name="Lapidus A."/>
            <person name="Cheng J.-F."/>
            <person name="Goodwin L."/>
            <person name="Pitluck S."/>
            <person name="Peters L."/>
            <person name="Mikhailova N."/>
            <person name="Teshima H."/>
            <person name="Detter J.C."/>
            <person name="Han C."/>
            <person name="Tapia R."/>
            <person name="Land M."/>
            <person name="Hauser L."/>
            <person name="Kyrpides N."/>
            <person name="Ivanova N."/>
            <person name="Pagani I."/>
            <person name="Dunn J."/>
            <person name="Taghavi S."/>
            <person name="Francis A."/>
            <person name="van der Lelie D."/>
            <person name="Woyke T."/>
        </authorList>
    </citation>
    <scope>NUCLEOTIDE SEQUENCE [LARGE SCALE GENOMIC DNA]</scope>
    <source>
        <strain evidence="9 10">BC1</strain>
    </source>
</reference>
<keyword evidence="4" id="KW-0378">Hydrolase</keyword>
<dbReference type="STRING" id="86416.Clopa_0202"/>
<dbReference type="Gene3D" id="6.10.250.3150">
    <property type="match status" value="1"/>
</dbReference>
<dbReference type="PATRIC" id="fig|86416.3.peg.173"/>
<name>R4K406_CLOPA</name>
<dbReference type="GO" id="GO:0006508">
    <property type="term" value="P:proteolysis"/>
    <property type="evidence" value="ECO:0007669"/>
    <property type="project" value="UniProtKB-KW"/>
</dbReference>
<keyword evidence="5" id="KW-0788">Thiol protease</keyword>
<dbReference type="InterPro" id="IPR038765">
    <property type="entry name" value="Papain-like_cys_pep_sf"/>
</dbReference>